<keyword evidence="1" id="KW-1133">Transmembrane helix</keyword>
<sequence length="416" mass="43149">MSTQETMVSTIKTTPTAALFYALAGLMVTADLALMSGAVWVALRETGSAMLVGVILFVATLVPLCIKQASAALSKTGVSLSVGSLSAYRYVAAVSFLVLALVGNTNATILYLAIAFGIGIVNFVTQSGIEMLNARLGEGEFVDRAKSVKFVQLSVQLGAFAGAASGGFLVEMLPFTSFLGVLVGVSLVVTIALQLTLSGQLSAQPNASGAVTSPSVATANVPEVLPEGRFLLIGIMAMVGAHIGAFNGFLPFLYQTIHGWSGYEFGLASAMAALGALCAIALPVKRSVLLGLAGLLLLSDALLSFVAIRWLSIGSVFVIGVSVSYVRLMMRHEVITADWTPGVKESLIGKMVMTFMVAMGCLPLLMGIVISNTPPELNAAALLFVGLAATLLGLTVSKLIAGEKRAQSEAEVNYES</sequence>
<dbReference type="Gene3D" id="1.20.1250.20">
    <property type="entry name" value="MFS general substrate transporter like domains"/>
    <property type="match status" value="1"/>
</dbReference>
<dbReference type="RefSeq" id="WP_008044281.1">
    <property type="nucleotide sequence ID" value="NZ_CH724151.1"/>
</dbReference>
<feature type="transmembrane region" description="Helical" evidence="1">
    <location>
        <begin position="351"/>
        <end position="371"/>
    </location>
</feature>
<keyword evidence="3" id="KW-1185">Reference proteome</keyword>
<dbReference type="OrthoDB" id="8582746at2"/>
<dbReference type="SUPFAM" id="SSF103473">
    <property type="entry name" value="MFS general substrate transporter"/>
    <property type="match status" value="1"/>
</dbReference>
<feature type="transmembrane region" description="Helical" evidence="1">
    <location>
        <begin position="150"/>
        <end position="169"/>
    </location>
</feature>
<feature type="transmembrane region" description="Helical" evidence="1">
    <location>
        <begin position="109"/>
        <end position="129"/>
    </location>
</feature>
<evidence type="ECO:0008006" key="4">
    <source>
        <dbReference type="Google" id="ProtNLM"/>
    </source>
</evidence>
<keyword evidence="1" id="KW-0812">Transmembrane</keyword>
<feature type="transmembrane region" description="Helical" evidence="1">
    <location>
        <begin position="175"/>
        <end position="197"/>
    </location>
</feature>
<name>A4BF15_9GAMM</name>
<feature type="transmembrane region" description="Helical" evidence="1">
    <location>
        <begin position="377"/>
        <end position="396"/>
    </location>
</feature>
<gene>
    <name evidence="2" type="ORF">MED297_18718</name>
</gene>
<dbReference type="Proteomes" id="UP000005953">
    <property type="component" value="Unassembled WGS sequence"/>
</dbReference>
<comment type="caution">
    <text evidence="2">The sequence shown here is derived from an EMBL/GenBank/DDBJ whole genome shotgun (WGS) entry which is preliminary data.</text>
</comment>
<feature type="transmembrane region" description="Helical" evidence="1">
    <location>
        <begin position="230"/>
        <end position="254"/>
    </location>
</feature>
<dbReference type="EMBL" id="AAOE01000011">
    <property type="protein sequence ID" value="EAR09350.1"/>
    <property type="molecule type" value="Genomic_DNA"/>
</dbReference>
<feature type="transmembrane region" description="Helical" evidence="1">
    <location>
        <begin position="313"/>
        <end position="330"/>
    </location>
</feature>
<evidence type="ECO:0000256" key="1">
    <source>
        <dbReference type="SAM" id="Phobius"/>
    </source>
</evidence>
<proteinExistence type="predicted"/>
<evidence type="ECO:0000313" key="2">
    <source>
        <dbReference type="EMBL" id="EAR09350.1"/>
    </source>
</evidence>
<feature type="transmembrane region" description="Helical" evidence="1">
    <location>
        <begin position="87"/>
        <end position="103"/>
    </location>
</feature>
<reference evidence="2 3" key="1">
    <citation type="submission" date="2006-02" db="EMBL/GenBank/DDBJ databases">
        <authorList>
            <person name="Pinhassi J."/>
            <person name="Pedros-Alio C."/>
            <person name="Ferriera S."/>
            <person name="Johnson J."/>
            <person name="Kravitz S."/>
            <person name="Halpern A."/>
            <person name="Remington K."/>
            <person name="Beeson K."/>
            <person name="Tran B."/>
            <person name="Rogers Y.-H."/>
            <person name="Friedman R."/>
            <person name="Venter J.C."/>
        </authorList>
    </citation>
    <scope>NUCLEOTIDE SEQUENCE [LARGE SCALE GENOMIC DNA]</scope>
    <source>
        <strain evidence="2 3">MED297</strain>
    </source>
</reference>
<dbReference type="InterPro" id="IPR036259">
    <property type="entry name" value="MFS_trans_sf"/>
</dbReference>
<dbReference type="AlphaFoldDB" id="A4BF15"/>
<dbReference type="STRING" id="314283.MED297_18718"/>
<feature type="transmembrane region" description="Helical" evidence="1">
    <location>
        <begin position="260"/>
        <end position="282"/>
    </location>
</feature>
<dbReference type="HOGENOM" id="CLU_699649_0_0_6"/>
<organism evidence="2 3">
    <name type="scientific">Reinekea blandensis MED297</name>
    <dbReference type="NCBI Taxonomy" id="314283"/>
    <lineage>
        <taxon>Bacteria</taxon>
        <taxon>Pseudomonadati</taxon>
        <taxon>Pseudomonadota</taxon>
        <taxon>Gammaproteobacteria</taxon>
        <taxon>Oceanospirillales</taxon>
        <taxon>Saccharospirillaceae</taxon>
        <taxon>Reinekea</taxon>
    </lineage>
</organism>
<feature type="transmembrane region" description="Helical" evidence="1">
    <location>
        <begin position="49"/>
        <end position="66"/>
    </location>
</feature>
<accession>A4BF15</accession>
<evidence type="ECO:0000313" key="3">
    <source>
        <dbReference type="Proteomes" id="UP000005953"/>
    </source>
</evidence>
<protein>
    <recommendedName>
        <fullName evidence="4">MFS transporter</fullName>
    </recommendedName>
</protein>
<feature type="transmembrane region" description="Helical" evidence="1">
    <location>
        <begin position="20"/>
        <end position="43"/>
    </location>
</feature>
<keyword evidence="1" id="KW-0472">Membrane</keyword>